<feature type="transmembrane region" description="Helical" evidence="1">
    <location>
        <begin position="256"/>
        <end position="281"/>
    </location>
</feature>
<dbReference type="EMBL" id="JAACJL010000045">
    <property type="protein sequence ID" value="KAF4613856.1"/>
    <property type="molecule type" value="Genomic_DNA"/>
</dbReference>
<proteinExistence type="predicted"/>
<reference evidence="2 3" key="1">
    <citation type="submission" date="2019-12" db="EMBL/GenBank/DDBJ databases">
        <authorList>
            <person name="Floudas D."/>
            <person name="Bentzer J."/>
            <person name="Ahren D."/>
            <person name="Johansson T."/>
            <person name="Persson P."/>
            <person name="Tunlid A."/>
        </authorList>
    </citation>
    <scope>NUCLEOTIDE SEQUENCE [LARGE SCALE GENOMIC DNA]</scope>
    <source>
        <strain evidence="2 3">CBS 102.39</strain>
    </source>
</reference>
<evidence type="ECO:0000256" key="1">
    <source>
        <dbReference type="SAM" id="Phobius"/>
    </source>
</evidence>
<organism evidence="2 3">
    <name type="scientific">Agrocybe pediades</name>
    <dbReference type="NCBI Taxonomy" id="84607"/>
    <lineage>
        <taxon>Eukaryota</taxon>
        <taxon>Fungi</taxon>
        <taxon>Dikarya</taxon>
        <taxon>Basidiomycota</taxon>
        <taxon>Agaricomycotina</taxon>
        <taxon>Agaricomycetes</taxon>
        <taxon>Agaricomycetidae</taxon>
        <taxon>Agaricales</taxon>
        <taxon>Agaricineae</taxon>
        <taxon>Strophariaceae</taxon>
        <taxon>Agrocybe</taxon>
    </lineage>
</organism>
<keyword evidence="1" id="KW-0472">Membrane</keyword>
<evidence type="ECO:0000313" key="2">
    <source>
        <dbReference type="EMBL" id="KAF4613856.1"/>
    </source>
</evidence>
<feature type="transmembrane region" description="Helical" evidence="1">
    <location>
        <begin position="47"/>
        <end position="65"/>
    </location>
</feature>
<name>A0A8H4VK58_9AGAR</name>
<sequence length="332" mass="37854">MAFPDDRWHPRLTPYRLLIFTTTLALGTAKAIATQKGSTVLPTTLEWISGVALFLVIFFTGKYDSQSNTDTESAHSYWSWFFRMDCMDFMWSILSRFGYRRPFYLSEEGDLVPEGGEGPSATVYRLMVSFSVVCFGLTKATLSYCGRSTSANWIEWALGTFISAVFYCVGLYENNTHNLYPWLFEDDHSTYFRPGAKAGIYVICTSFLWACIIFFIYGLHNALNDEEPPFSAADHRAGPPAVPSTWETLHEKTNDFALTLMSLIFIVFLFVMFVLMTALMWSEDNFSGGLQADRRPTALRRARRWASSCVGNVFFRLVSIWEKVMGAYLFAF</sequence>
<evidence type="ECO:0000313" key="3">
    <source>
        <dbReference type="Proteomes" id="UP000521872"/>
    </source>
</evidence>
<dbReference type="AlphaFoldDB" id="A0A8H4VK58"/>
<gene>
    <name evidence="2" type="ORF">D9613_007967</name>
</gene>
<comment type="caution">
    <text evidence="2">The sequence shown here is derived from an EMBL/GenBank/DDBJ whole genome shotgun (WGS) entry which is preliminary data.</text>
</comment>
<accession>A0A8H4VK58</accession>
<keyword evidence="1" id="KW-0812">Transmembrane</keyword>
<dbReference type="Proteomes" id="UP000521872">
    <property type="component" value="Unassembled WGS sequence"/>
</dbReference>
<keyword evidence="3" id="KW-1185">Reference proteome</keyword>
<keyword evidence="1" id="KW-1133">Transmembrane helix</keyword>
<protein>
    <submittedName>
        <fullName evidence="2">Uncharacterized protein</fullName>
    </submittedName>
</protein>
<feature type="transmembrane region" description="Helical" evidence="1">
    <location>
        <begin position="198"/>
        <end position="219"/>
    </location>
</feature>